<accession>A0A6P6M7L9</accession>
<reference evidence="2" key="1">
    <citation type="submission" date="2025-08" db="UniProtKB">
        <authorList>
            <consortium name="RefSeq"/>
        </authorList>
    </citation>
    <scope>IDENTIFICATION</scope>
    <source>
        <strain evidence="2">Wakin</strain>
        <tissue evidence="2">Muscle</tissue>
    </source>
</reference>
<proteinExistence type="predicted"/>
<dbReference type="GeneID" id="113065204"/>
<protein>
    <submittedName>
        <fullName evidence="2">Uncharacterized protein LOC113065204 isoform X2</fullName>
    </submittedName>
</protein>
<dbReference type="Proteomes" id="UP000515129">
    <property type="component" value="Chromosome 47"/>
</dbReference>
<sequence length="106" mass="11012">MDPVDQLLHLRKGGLSIEEPSFDGGEWSGFASGQPASSCTKLGGSQIFVSGLQDLGSTSVRRPFGVTLAQSSLISIMAHQSTGPTRLPRSSGSTLVIRQPALTSGL</sequence>
<dbReference type="RefSeq" id="XP_026092247.1">
    <property type="nucleotide sequence ID" value="XM_026236462.1"/>
</dbReference>
<evidence type="ECO:0000313" key="2">
    <source>
        <dbReference type="RefSeq" id="XP_026092247.1"/>
    </source>
</evidence>
<name>A0A6P6M7L9_CARAU</name>
<evidence type="ECO:0000313" key="1">
    <source>
        <dbReference type="Proteomes" id="UP000515129"/>
    </source>
</evidence>
<organism evidence="1 2">
    <name type="scientific">Carassius auratus</name>
    <name type="common">Goldfish</name>
    <dbReference type="NCBI Taxonomy" id="7957"/>
    <lineage>
        <taxon>Eukaryota</taxon>
        <taxon>Metazoa</taxon>
        <taxon>Chordata</taxon>
        <taxon>Craniata</taxon>
        <taxon>Vertebrata</taxon>
        <taxon>Euteleostomi</taxon>
        <taxon>Actinopterygii</taxon>
        <taxon>Neopterygii</taxon>
        <taxon>Teleostei</taxon>
        <taxon>Ostariophysi</taxon>
        <taxon>Cypriniformes</taxon>
        <taxon>Cyprinidae</taxon>
        <taxon>Cyprininae</taxon>
        <taxon>Carassius</taxon>
    </lineage>
</organism>
<gene>
    <name evidence="2" type="primary">LOC113065204</name>
</gene>
<dbReference type="AlphaFoldDB" id="A0A6P6M7L9"/>
<keyword evidence="1" id="KW-1185">Reference proteome</keyword>